<keyword evidence="3" id="KW-1185">Reference proteome</keyword>
<name>A0A402AP89_9CHLR</name>
<feature type="signal peptide" evidence="1">
    <location>
        <begin position="1"/>
        <end position="27"/>
    </location>
</feature>
<evidence type="ECO:0000313" key="3">
    <source>
        <dbReference type="Proteomes" id="UP000287188"/>
    </source>
</evidence>
<dbReference type="AlphaFoldDB" id="A0A402AP89"/>
<reference evidence="3" key="1">
    <citation type="submission" date="2018-12" db="EMBL/GenBank/DDBJ databases">
        <title>Tengunoibacter tsumagoiensis gen. nov., sp. nov., Dictyobacter kobayashii sp. nov., D. alpinus sp. nov., and D. joshuensis sp. nov. and description of Dictyobacteraceae fam. nov. within the order Ktedonobacterales isolated from Tengu-no-mugimeshi.</title>
        <authorList>
            <person name="Wang C.M."/>
            <person name="Zheng Y."/>
            <person name="Sakai Y."/>
            <person name="Toyoda A."/>
            <person name="Minakuchi Y."/>
            <person name="Abe K."/>
            <person name="Yokota A."/>
            <person name="Yabe S."/>
        </authorList>
    </citation>
    <scope>NUCLEOTIDE SEQUENCE [LARGE SCALE GENOMIC DNA]</scope>
    <source>
        <strain evidence="3">Uno11</strain>
    </source>
</reference>
<dbReference type="OrthoDB" id="9011414at2"/>
<evidence type="ECO:0000313" key="2">
    <source>
        <dbReference type="EMBL" id="GCE20983.1"/>
    </source>
</evidence>
<comment type="caution">
    <text evidence="2">The sequence shown here is derived from an EMBL/GenBank/DDBJ whole genome shotgun (WGS) entry which is preliminary data.</text>
</comment>
<organism evidence="2 3">
    <name type="scientific">Dictyobacter kobayashii</name>
    <dbReference type="NCBI Taxonomy" id="2014872"/>
    <lineage>
        <taxon>Bacteria</taxon>
        <taxon>Bacillati</taxon>
        <taxon>Chloroflexota</taxon>
        <taxon>Ktedonobacteria</taxon>
        <taxon>Ktedonobacterales</taxon>
        <taxon>Dictyobacteraceae</taxon>
        <taxon>Dictyobacter</taxon>
    </lineage>
</organism>
<evidence type="ECO:0000256" key="1">
    <source>
        <dbReference type="SAM" id="SignalP"/>
    </source>
</evidence>
<keyword evidence="1" id="KW-0732">Signal</keyword>
<dbReference type="EMBL" id="BIFS01000001">
    <property type="protein sequence ID" value="GCE20983.1"/>
    <property type="molecule type" value="Genomic_DNA"/>
</dbReference>
<dbReference type="RefSeq" id="WP_126552558.1">
    <property type="nucleotide sequence ID" value="NZ_BIFS01000001.1"/>
</dbReference>
<sequence length="201" mass="22125">MAYLPKTFTSLLGACTLLIMLSVPGFAATRTPATQTTPHISTQGKWNINNDAFLRILATANRMVLASYPEAQFYEAEGTPQNNSGMTAQDVNQWLFIFNNPATTPNSTLELPYQNGQFGAIKSVAEPFLEDLVITLPPATGLNEAVKLLRQHYTAPFTAVTLRFPLGPTQTEPFYIFSLPDEHVWVFVGTNTHTISTEPMA</sequence>
<feature type="chain" id="PRO_5019315968" evidence="1">
    <location>
        <begin position="28"/>
        <end position="201"/>
    </location>
</feature>
<dbReference type="Proteomes" id="UP000287188">
    <property type="component" value="Unassembled WGS sequence"/>
</dbReference>
<accession>A0A402AP89</accession>
<protein>
    <submittedName>
        <fullName evidence="2">Uncharacterized protein</fullName>
    </submittedName>
</protein>
<gene>
    <name evidence="2" type="ORF">KDK_47830</name>
</gene>
<proteinExistence type="predicted"/>